<dbReference type="EMBL" id="BARV01023398">
    <property type="protein sequence ID" value="GAI36290.1"/>
    <property type="molecule type" value="Genomic_DNA"/>
</dbReference>
<dbReference type="GO" id="GO:0006355">
    <property type="term" value="P:regulation of DNA-templated transcription"/>
    <property type="evidence" value="ECO:0007669"/>
    <property type="project" value="InterPro"/>
</dbReference>
<organism evidence="2">
    <name type="scientific">marine sediment metagenome</name>
    <dbReference type="NCBI Taxonomy" id="412755"/>
    <lineage>
        <taxon>unclassified sequences</taxon>
        <taxon>metagenomes</taxon>
        <taxon>ecological metagenomes</taxon>
    </lineage>
</organism>
<sequence length="86" mass="9881">MEKKLGRHPPVRLSISLDEGSAALIERLQRKHKTSKADIVRRAVRYLNVAEEEGEVPLDTCKVYLDFLSRGEHVIVDVEHWKALFS</sequence>
<dbReference type="CDD" id="cd22235">
    <property type="entry name" value="RHH_CopG_archaea"/>
    <property type="match status" value="1"/>
</dbReference>
<feature type="domain" description="Ribbon-helix-helix protein CopG" evidence="1">
    <location>
        <begin position="11"/>
        <end position="46"/>
    </location>
</feature>
<protein>
    <recommendedName>
        <fullName evidence="1">Ribbon-helix-helix protein CopG domain-containing protein</fullName>
    </recommendedName>
</protein>
<dbReference type="InterPro" id="IPR002145">
    <property type="entry name" value="CopG"/>
</dbReference>
<reference evidence="2" key="1">
    <citation type="journal article" date="2014" name="Front. Microbiol.">
        <title>High frequency of phylogenetically diverse reductive dehalogenase-homologous genes in deep subseafloor sedimentary metagenomes.</title>
        <authorList>
            <person name="Kawai M."/>
            <person name="Futagami T."/>
            <person name="Toyoda A."/>
            <person name="Takaki Y."/>
            <person name="Nishi S."/>
            <person name="Hori S."/>
            <person name="Arai W."/>
            <person name="Tsubouchi T."/>
            <person name="Morono Y."/>
            <person name="Uchiyama I."/>
            <person name="Ito T."/>
            <person name="Fujiyama A."/>
            <person name="Inagaki F."/>
            <person name="Takami H."/>
        </authorList>
    </citation>
    <scope>NUCLEOTIDE SEQUENCE</scope>
    <source>
        <strain evidence="2">Expedition CK06-06</strain>
    </source>
</reference>
<gene>
    <name evidence="2" type="ORF">S06H3_38391</name>
</gene>
<name>X1PB86_9ZZZZ</name>
<evidence type="ECO:0000259" key="1">
    <source>
        <dbReference type="Pfam" id="PF01402"/>
    </source>
</evidence>
<feature type="non-terminal residue" evidence="2">
    <location>
        <position position="86"/>
    </location>
</feature>
<dbReference type="Pfam" id="PF01402">
    <property type="entry name" value="RHH_1"/>
    <property type="match status" value="1"/>
</dbReference>
<proteinExistence type="predicted"/>
<evidence type="ECO:0000313" key="2">
    <source>
        <dbReference type="EMBL" id="GAI36290.1"/>
    </source>
</evidence>
<accession>X1PB86</accession>
<comment type="caution">
    <text evidence="2">The sequence shown here is derived from an EMBL/GenBank/DDBJ whole genome shotgun (WGS) entry which is preliminary data.</text>
</comment>
<dbReference type="AlphaFoldDB" id="X1PB86"/>